<evidence type="ECO:0000313" key="1">
    <source>
        <dbReference type="EMBL" id="KAH8032258.1"/>
    </source>
</evidence>
<dbReference type="AlphaFoldDB" id="A0A9J6ED65"/>
<reference evidence="1" key="1">
    <citation type="journal article" date="2020" name="Cell">
        <title>Large-Scale Comparative Analyses of Tick Genomes Elucidate Their Genetic Diversity and Vector Capacities.</title>
        <authorList>
            <consortium name="Tick Genome and Microbiome Consortium (TIGMIC)"/>
            <person name="Jia N."/>
            <person name="Wang J."/>
            <person name="Shi W."/>
            <person name="Du L."/>
            <person name="Sun Y."/>
            <person name="Zhan W."/>
            <person name="Jiang J.F."/>
            <person name="Wang Q."/>
            <person name="Zhang B."/>
            <person name="Ji P."/>
            <person name="Bell-Sakyi L."/>
            <person name="Cui X.M."/>
            <person name="Yuan T.T."/>
            <person name="Jiang B.G."/>
            <person name="Yang W.F."/>
            <person name="Lam T.T."/>
            <person name="Chang Q.C."/>
            <person name="Ding S.J."/>
            <person name="Wang X.J."/>
            <person name="Zhu J.G."/>
            <person name="Ruan X.D."/>
            <person name="Zhao L."/>
            <person name="Wei J.T."/>
            <person name="Ye R.Z."/>
            <person name="Que T.C."/>
            <person name="Du C.H."/>
            <person name="Zhou Y.H."/>
            <person name="Cheng J.X."/>
            <person name="Dai P.F."/>
            <person name="Guo W.B."/>
            <person name="Han X.H."/>
            <person name="Huang E.J."/>
            <person name="Li L.F."/>
            <person name="Wei W."/>
            <person name="Gao Y.C."/>
            <person name="Liu J.Z."/>
            <person name="Shao H.Z."/>
            <person name="Wang X."/>
            <person name="Wang C.C."/>
            <person name="Yang T.C."/>
            <person name="Huo Q.B."/>
            <person name="Li W."/>
            <person name="Chen H.Y."/>
            <person name="Chen S.E."/>
            <person name="Zhou L.G."/>
            <person name="Ni X.B."/>
            <person name="Tian J.H."/>
            <person name="Sheng Y."/>
            <person name="Liu T."/>
            <person name="Pan Y.S."/>
            <person name="Xia L.Y."/>
            <person name="Li J."/>
            <person name="Zhao F."/>
            <person name="Cao W.C."/>
        </authorList>
    </citation>
    <scope>NUCLEOTIDE SEQUENCE</scope>
    <source>
        <strain evidence="1">Rmic-2018</strain>
    </source>
</reference>
<evidence type="ECO:0000313" key="2">
    <source>
        <dbReference type="Proteomes" id="UP000821866"/>
    </source>
</evidence>
<reference evidence="1" key="2">
    <citation type="submission" date="2021-09" db="EMBL/GenBank/DDBJ databases">
        <authorList>
            <person name="Jia N."/>
            <person name="Wang J."/>
            <person name="Shi W."/>
            <person name="Du L."/>
            <person name="Sun Y."/>
            <person name="Zhan W."/>
            <person name="Jiang J."/>
            <person name="Wang Q."/>
            <person name="Zhang B."/>
            <person name="Ji P."/>
            <person name="Sakyi L.B."/>
            <person name="Cui X."/>
            <person name="Yuan T."/>
            <person name="Jiang B."/>
            <person name="Yang W."/>
            <person name="Lam T.T.-Y."/>
            <person name="Chang Q."/>
            <person name="Ding S."/>
            <person name="Wang X."/>
            <person name="Zhu J."/>
            <person name="Ruan X."/>
            <person name="Zhao L."/>
            <person name="Wei J."/>
            <person name="Que T."/>
            <person name="Du C."/>
            <person name="Cheng J."/>
            <person name="Dai P."/>
            <person name="Han X."/>
            <person name="Huang E."/>
            <person name="Gao Y."/>
            <person name="Liu J."/>
            <person name="Shao H."/>
            <person name="Ye R."/>
            <person name="Li L."/>
            <person name="Wei W."/>
            <person name="Wang X."/>
            <person name="Wang C."/>
            <person name="Huo Q."/>
            <person name="Li W."/>
            <person name="Guo W."/>
            <person name="Chen H."/>
            <person name="Chen S."/>
            <person name="Zhou L."/>
            <person name="Zhou L."/>
            <person name="Ni X."/>
            <person name="Tian J."/>
            <person name="Zhou Y."/>
            <person name="Sheng Y."/>
            <person name="Liu T."/>
            <person name="Pan Y."/>
            <person name="Xia L."/>
            <person name="Li J."/>
            <person name="Zhao F."/>
            <person name="Cao W."/>
        </authorList>
    </citation>
    <scope>NUCLEOTIDE SEQUENCE</scope>
    <source>
        <strain evidence="1">Rmic-2018</strain>
        <tissue evidence="1">Larvae</tissue>
    </source>
</reference>
<organism evidence="1 2">
    <name type="scientific">Rhipicephalus microplus</name>
    <name type="common">Cattle tick</name>
    <name type="synonym">Boophilus microplus</name>
    <dbReference type="NCBI Taxonomy" id="6941"/>
    <lineage>
        <taxon>Eukaryota</taxon>
        <taxon>Metazoa</taxon>
        <taxon>Ecdysozoa</taxon>
        <taxon>Arthropoda</taxon>
        <taxon>Chelicerata</taxon>
        <taxon>Arachnida</taxon>
        <taxon>Acari</taxon>
        <taxon>Parasitiformes</taxon>
        <taxon>Ixodida</taxon>
        <taxon>Ixodoidea</taxon>
        <taxon>Ixodidae</taxon>
        <taxon>Rhipicephalinae</taxon>
        <taxon>Rhipicephalus</taxon>
        <taxon>Boophilus</taxon>
    </lineage>
</organism>
<comment type="caution">
    <text evidence="1">The sequence shown here is derived from an EMBL/GenBank/DDBJ whole genome shotgun (WGS) entry which is preliminary data.</text>
</comment>
<gene>
    <name evidence="1" type="ORF">HPB51_024035</name>
</gene>
<dbReference type="EMBL" id="JABSTU010000005">
    <property type="protein sequence ID" value="KAH8032258.1"/>
    <property type="molecule type" value="Genomic_DNA"/>
</dbReference>
<proteinExistence type="predicted"/>
<sequence length="210" mass="23559">MTSPPHLRPATLLMVHSMERLLRGLQLAIRLTPHLTTMGQDPSILTWNGVLQTMVLPRSTTSVSEACPGGARLHEDRVAERRRLEAVEACHFHLLRGTAVRLLCLATKSNPCKDLVLGQRRGETSAPAVVAEGLENKNWLEKPWTKLRIYWPRPLAQRHPLTRRSHVRATWPCSDHASILNVHVDRACSSPSRVMCDPWLDGALCTRSPI</sequence>
<name>A0A9J6ED65_RHIMP</name>
<accession>A0A9J6ED65</accession>
<dbReference type="Proteomes" id="UP000821866">
    <property type="component" value="Chromosome 3"/>
</dbReference>
<protein>
    <submittedName>
        <fullName evidence="1">Uncharacterized protein</fullName>
    </submittedName>
</protein>
<keyword evidence="2" id="KW-1185">Reference proteome</keyword>